<organism evidence="3 4">
    <name type="scientific">Leucobacter albus</name>
    <dbReference type="NCBI Taxonomy" id="272210"/>
    <lineage>
        <taxon>Bacteria</taxon>
        <taxon>Bacillati</taxon>
        <taxon>Actinomycetota</taxon>
        <taxon>Actinomycetes</taxon>
        <taxon>Micrococcales</taxon>
        <taxon>Microbacteriaceae</taxon>
        <taxon>Leucobacter</taxon>
    </lineage>
</organism>
<dbReference type="EMBL" id="JBHTLY010000011">
    <property type="protein sequence ID" value="MFD1203300.1"/>
    <property type="molecule type" value="Genomic_DNA"/>
</dbReference>
<keyword evidence="4" id="KW-1185">Reference proteome</keyword>
<dbReference type="Pfam" id="PF04069">
    <property type="entry name" value="OpuAC"/>
    <property type="match status" value="1"/>
</dbReference>
<dbReference type="Gene3D" id="3.40.190.10">
    <property type="entry name" value="Periplasmic binding protein-like II"/>
    <property type="match status" value="1"/>
</dbReference>
<reference evidence="4" key="1">
    <citation type="journal article" date="2019" name="Int. J. Syst. Evol. Microbiol.">
        <title>The Global Catalogue of Microorganisms (GCM) 10K type strain sequencing project: providing services to taxonomists for standard genome sequencing and annotation.</title>
        <authorList>
            <consortium name="The Broad Institute Genomics Platform"/>
            <consortium name="The Broad Institute Genome Sequencing Center for Infectious Disease"/>
            <person name="Wu L."/>
            <person name="Ma J."/>
        </authorList>
    </citation>
    <scope>NUCLEOTIDE SEQUENCE [LARGE SCALE GENOMIC DNA]</scope>
    <source>
        <strain evidence="4">CCUG 50213</strain>
    </source>
</reference>
<evidence type="ECO:0000259" key="2">
    <source>
        <dbReference type="Pfam" id="PF04069"/>
    </source>
</evidence>
<evidence type="ECO:0000313" key="4">
    <source>
        <dbReference type="Proteomes" id="UP001597181"/>
    </source>
</evidence>
<feature type="domain" description="ABC-type glycine betaine transport system substrate-binding" evidence="2">
    <location>
        <begin position="47"/>
        <end position="305"/>
    </location>
</feature>
<accession>A0ABW3TRH2</accession>
<comment type="caution">
    <text evidence="3">The sequence shown here is derived from an EMBL/GenBank/DDBJ whole genome shotgun (WGS) entry which is preliminary data.</text>
</comment>
<dbReference type="CDD" id="cd13606">
    <property type="entry name" value="PBP2_ProX_like"/>
    <property type="match status" value="1"/>
</dbReference>
<feature type="chain" id="PRO_5047422876" evidence="1">
    <location>
        <begin position="28"/>
        <end position="310"/>
    </location>
</feature>
<dbReference type="RefSeq" id="WP_343960349.1">
    <property type="nucleotide sequence ID" value="NZ_BAAAKZ010000007.1"/>
</dbReference>
<dbReference type="InterPro" id="IPR007210">
    <property type="entry name" value="ABC_Gly_betaine_transp_sub-bd"/>
</dbReference>
<name>A0ABW3TRH2_9MICO</name>
<sequence>MHTPSRTPRRIGALAALALAGVTLLTACGSADPLDDGGGSTEGASETIVVGSQAYYSNEIVAELYAQALEAGGFTVDRQLQIGQREVYMPELEAGKIDVFPEYTGNLLQYFDADTTATTSDDVYAALAEALPEGLRVLDQSEASDQDSYVVTSEFAKQHNLTEIGDLAGVDGLLLGGNSELETRPYGPVGLKEAYGVDVSFTPIEDSGGPLTVKALRDGQVQLVDLYSADPVFAEGDLVVLKDPKGLFLASHVVPVVSDRVTDEAAEIINRVSAALTAEDLQQLGAQSVNDEAPAAKIAGQWLKEQGLAG</sequence>
<protein>
    <submittedName>
        <fullName evidence="3">ABC transporter substrate-binding protein</fullName>
    </submittedName>
</protein>
<proteinExistence type="predicted"/>
<feature type="signal peptide" evidence="1">
    <location>
        <begin position="1"/>
        <end position="27"/>
    </location>
</feature>
<dbReference type="Gene3D" id="3.40.190.120">
    <property type="entry name" value="Osmoprotection protein (prox), domain 2"/>
    <property type="match status" value="1"/>
</dbReference>
<dbReference type="SUPFAM" id="SSF53850">
    <property type="entry name" value="Periplasmic binding protein-like II"/>
    <property type="match status" value="1"/>
</dbReference>
<dbReference type="PROSITE" id="PS51257">
    <property type="entry name" value="PROKAR_LIPOPROTEIN"/>
    <property type="match status" value="1"/>
</dbReference>
<keyword evidence="1" id="KW-0732">Signal</keyword>
<gene>
    <name evidence="3" type="ORF">ACFQ3U_15490</name>
</gene>
<dbReference type="Proteomes" id="UP001597181">
    <property type="component" value="Unassembled WGS sequence"/>
</dbReference>
<evidence type="ECO:0000313" key="3">
    <source>
        <dbReference type="EMBL" id="MFD1203300.1"/>
    </source>
</evidence>
<evidence type="ECO:0000256" key="1">
    <source>
        <dbReference type="SAM" id="SignalP"/>
    </source>
</evidence>